<dbReference type="PIRSF" id="PIRSF001065">
    <property type="entry name" value="Lysozyme_g"/>
    <property type="match status" value="1"/>
</dbReference>
<evidence type="ECO:0000256" key="7">
    <source>
        <dbReference type="ARBA" id="ARBA00022801"/>
    </source>
</evidence>
<sequence length="150" mass="16989">MEKYRSKINRVAEKCNIDPAVIAAIISRESRARTALEDGWGDYDTKRGKYNAWGLMQVDVSPDGGRHTPLGDWDSEEHLCQATEILVDFIEIIRNKFPNWSREQQLKGGIAAYNIGDDFVKNYTAVDTQQVETTLMMLFPGLNGTKKGNY</sequence>
<protein>
    <recommendedName>
        <fullName evidence="4">Lysozyme g</fullName>
        <ecNumber evidence="3">3.2.1.17</ecNumber>
    </recommendedName>
    <alternativeName>
        <fullName evidence="9">1,4-beta-N-acetylmuramidase</fullName>
    </alternativeName>
</protein>
<evidence type="ECO:0000256" key="9">
    <source>
        <dbReference type="ARBA" id="ARBA00031262"/>
    </source>
</evidence>
<dbReference type="AlphaFoldDB" id="A0AAN7XLX5"/>
<reference evidence="12 13" key="1">
    <citation type="journal article" date="2023" name="Genes (Basel)">
        <title>Chromosome-Level Genome Assembly and Circadian Gene Repertoire of the Patagonia Blennie Eleginops maclovinus-The Closest Ancestral Proxy of Antarctic Cryonotothenioids.</title>
        <authorList>
            <person name="Cheng C.C."/>
            <person name="Rivera-Colon A.G."/>
            <person name="Minhas B.F."/>
            <person name="Wilson L."/>
            <person name="Rayamajhi N."/>
            <person name="Vargas-Chacoff L."/>
            <person name="Catchen J.M."/>
        </authorList>
    </citation>
    <scope>NUCLEOTIDE SEQUENCE [LARGE SCALE GENOMIC DNA]</scope>
    <source>
        <strain evidence="12">JMC-PN-2008</strain>
    </source>
</reference>
<dbReference type="SUPFAM" id="SSF53955">
    <property type="entry name" value="Lysozyme-like"/>
    <property type="match status" value="1"/>
</dbReference>
<evidence type="ECO:0000313" key="12">
    <source>
        <dbReference type="EMBL" id="KAK5865908.1"/>
    </source>
</evidence>
<comment type="similarity">
    <text evidence="2">Belongs to the glycosyl hydrolase 23 family.</text>
</comment>
<dbReference type="Proteomes" id="UP001346869">
    <property type="component" value="Unassembled WGS sequence"/>
</dbReference>
<accession>A0AAN7XLX5</accession>
<keyword evidence="8" id="KW-0326">Glycosidase</keyword>
<dbReference type="GO" id="GO:0031640">
    <property type="term" value="P:killing of cells of another organism"/>
    <property type="evidence" value="ECO:0007669"/>
    <property type="project" value="UniProtKB-KW"/>
</dbReference>
<evidence type="ECO:0000313" key="13">
    <source>
        <dbReference type="Proteomes" id="UP001346869"/>
    </source>
</evidence>
<dbReference type="PANTHER" id="PTHR31698">
    <property type="entry name" value="LYSOZYME G FAMILY MEMBER"/>
    <property type="match status" value="1"/>
</dbReference>
<keyword evidence="6" id="KW-0081">Bacteriolytic enzyme</keyword>
<feature type="active site" evidence="10">
    <location>
        <position position="42"/>
    </location>
</feature>
<dbReference type="GO" id="GO:0003796">
    <property type="term" value="F:lysozyme activity"/>
    <property type="evidence" value="ECO:0007669"/>
    <property type="project" value="UniProtKB-EC"/>
</dbReference>
<comment type="catalytic activity">
    <reaction evidence="1">
        <text>Hydrolysis of (1-&gt;4)-beta-linkages between N-acetylmuramic acid and N-acetyl-D-glucosamine residues in a peptidoglycan and between N-acetyl-D-glucosamine residues in chitodextrins.</text>
        <dbReference type="EC" id="3.2.1.17"/>
    </reaction>
</comment>
<organism evidence="12 13">
    <name type="scientific">Eleginops maclovinus</name>
    <name type="common">Patagonian blennie</name>
    <name type="synonym">Eleginus maclovinus</name>
    <dbReference type="NCBI Taxonomy" id="56733"/>
    <lineage>
        <taxon>Eukaryota</taxon>
        <taxon>Metazoa</taxon>
        <taxon>Chordata</taxon>
        <taxon>Craniata</taxon>
        <taxon>Vertebrata</taxon>
        <taxon>Euteleostomi</taxon>
        <taxon>Actinopterygii</taxon>
        <taxon>Neopterygii</taxon>
        <taxon>Teleostei</taxon>
        <taxon>Neoteleostei</taxon>
        <taxon>Acanthomorphata</taxon>
        <taxon>Eupercaria</taxon>
        <taxon>Perciformes</taxon>
        <taxon>Notothenioidei</taxon>
        <taxon>Eleginopidae</taxon>
        <taxon>Eleginops</taxon>
    </lineage>
</organism>
<keyword evidence="7" id="KW-0378">Hydrolase</keyword>
<dbReference type="Gene3D" id="1.10.530.10">
    <property type="match status" value="1"/>
</dbReference>
<gene>
    <name evidence="12" type="ORF">PBY51_020139</name>
</gene>
<keyword evidence="5" id="KW-0929">Antimicrobial</keyword>
<evidence type="ECO:0000256" key="8">
    <source>
        <dbReference type="ARBA" id="ARBA00023295"/>
    </source>
</evidence>
<dbReference type="Pfam" id="PF01464">
    <property type="entry name" value="SLT"/>
    <property type="match status" value="1"/>
</dbReference>
<feature type="domain" description="Transglycosylase SLT" evidence="11">
    <location>
        <begin position="8"/>
        <end position="126"/>
    </location>
</feature>
<comment type="caution">
    <text evidence="12">The sequence shown here is derived from an EMBL/GenBank/DDBJ whole genome shotgun (WGS) entry which is preliminary data.</text>
</comment>
<reference evidence="12 13" key="2">
    <citation type="journal article" date="2023" name="Mol. Biol. Evol.">
        <title>Genomics of Secondarily Temperate Adaptation in the Only Non-Antarctic Icefish.</title>
        <authorList>
            <person name="Rivera-Colon A.G."/>
            <person name="Rayamajhi N."/>
            <person name="Minhas B.F."/>
            <person name="Madrigal G."/>
            <person name="Bilyk K.T."/>
            <person name="Yoon V."/>
            <person name="Hune M."/>
            <person name="Gregory S."/>
            <person name="Cheng C.H.C."/>
            <person name="Catchen J.M."/>
        </authorList>
    </citation>
    <scope>NUCLEOTIDE SEQUENCE [LARGE SCALE GENOMIC DNA]</scope>
    <source>
        <strain evidence="12">JMC-PN-2008</strain>
    </source>
</reference>
<dbReference type="InterPro" id="IPR023346">
    <property type="entry name" value="Lysozyme-like_dom_sf"/>
</dbReference>
<keyword evidence="13" id="KW-1185">Reference proteome</keyword>
<evidence type="ECO:0000256" key="5">
    <source>
        <dbReference type="ARBA" id="ARBA00022529"/>
    </source>
</evidence>
<dbReference type="EMBL" id="JAUZQC010000009">
    <property type="protein sequence ID" value="KAK5865908.1"/>
    <property type="molecule type" value="Genomic_DNA"/>
</dbReference>
<proteinExistence type="inferred from homology"/>
<dbReference type="GO" id="GO:0050830">
    <property type="term" value="P:defense response to Gram-positive bacterium"/>
    <property type="evidence" value="ECO:0007669"/>
    <property type="project" value="TreeGrafter"/>
</dbReference>
<evidence type="ECO:0000256" key="10">
    <source>
        <dbReference type="PIRSR" id="PIRSR001065-1"/>
    </source>
</evidence>
<evidence type="ECO:0000256" key="2">
    <source>
        <dbReference type="ARBA" id="ARBA00008902"/>
    </source>
</evidence>
<feature type="active site" evidence="10">
    <location>
        <position position="29"/>
    </location>
</feature>
<evidence type="ECO:0000256" key="1">
    <source>
        <dbReference type="ARBA" id="ARBA00000632"/>
    </source>
</evidence>
<dbReference type="EC" id="3.2.1.17" evidence="3"/>
<evidence type="ECO:0000256" key="6">
    <source>
        <dbReference type="ARBA" id="ARBA00022638"/>
    </source>
</evidence>
<evidence type="ECO:0000256" key="4">
    <source>
        <dbReference type="ARBA" id="ARBA00016485"/>
    </source>
</evidence>
<dbReference type="InterPro" id="IPR008258">
    <property type="entry name" value="Transglycosylase_SLT_dom_1"/>
</dbReference>
<dbReference type="InterPro" id="IPR002152">
    <property type="entry name" value="Glyco_hydro_23"/>
</dbReference>
<dbReference type="GO" id="GO:0009253">
    <property type="term" value="P:peptidoglycan catabolic process"/>
    <property type="evidence" value="ECO:0007669"/>
    <property type="project" value="InterPro"/>
</dbReference>
<evidence type="ECO:0000256" key="3">
    <source>
        <dbReference type="ARBA" id="ARBA00012732"/>
    </source>
</evidence>
<dbReference type="PRINTS" id="PR00749">
    <property type="entry name" value="LYSOZYMEG"/>
</dbReference>
<evidence type="ECO:0000259" key="11">
    <source>
        <dbReference type="Pfam" id="PF01464"/>
    </source>
</evidence>
<name>A0AAN7XLX5_ELEMC</name>
<dbReference type="PANTHER" id="PTHR31698:SF8">
    <property type="entry name" value="LYSOZYME G-RELATED"/>
    <property type="match status" value="1"/>
</dbReference>
<dbReference type="GO" id="GO:0005576">
    <property type="term" value="C:extracellular region"/>
    <property type="evidence" value="ECO:0007669"/>
    <property type="project" value="TreeGrafter"/>
</dbReference>